<organism evidence="3 4">
    <name type="scientific">Suillus subaureus</name>
    <dbReference type="NCBI Taxonomy" id="48587"/>
    <lineage>
        <taxon>Eukaryota</taxon>
        <taxon>Fungi</taxon>
        <taxon>Dikarya</taxon>
        <taxon>Basidiomycota</taxon>
        <taxon>Agaricomycotina</taxon>
        <taxon>Agaricomycetes</taxon>
        <taxon>Agaricomycetidae</taxon>
        <taxon>Boletales</taxon>
        <taxon>Suillineae</taxon>
        <taxon>Suillaceae</taxon>
        <taxon>Suillus</taxon>
    </lineage>
</organism>
<proteinExistence type="predicted"/>
<dbReference type="Proteomes" id="UP000807769">
    <property type="component" value="Unassembled WGS sequence"/>
</dbReference>
<evidence type="ECO:0000313" key="4">
    <source>
        <dbReference type="Proteomes" id="UP000807769"/>
    </source>
</evidence>
<gene>
    <name evidence="3" type="ORF">BJ212DRAFT_1483535</name>
</gene>
<sequence>MEKPSTMLIEQLQNVHARQRKVIQQLQADNARLLSDLVEIRRERDAFRAEAAKLRKEQAELHNQLDETLSEYQDLRRERLTLSRAFSNASSFVRSSKANNKAMHVLSALTGDEVKSPSLDYCTGMTHDSQNSYSSRELPEPVTMDEPGIDEPVRRIRKQPTTMMMPAPRASLYALDMNR</sequence>
<protein>
    <submittedName>
        <fullName evidence="3">Uncharacterized protein</fullName>
    </submittedName>
</protein>
<dbReference type="EMBL" id="JABBWG010000028">
    <property type="protein sequence ID" value="KAG1811811.1"/>
    <property type="molecule type" value="Genomic_DNA"/>
</dbReference>
<dbReference type="RefSeq" id="XP_041190232.1">
    <property type="nucleotide sequence ID" value="XM_041340631.1"/>
</dbReference>
<accession>A0A9P7E632</accession>
<dbReference type="OrthoDB" id="2689666at2759"/>
<evidence type="ECO:0000256" key="1">
    <source>
        <dbReference type="SAM" id="Coils"/>
    </source>
</evidence>
<dbReference type="AlphaFoldDB" id="A0A9P7E632"/>
<evidence type="ECO:0000313" key="3">
    <source>
        <dbReference type="EMBL" id="KAG1811811.1"/>
    </source>
</evidence>
<comment type="caution">
    <text evidence="3">The sequence shown here is derived from an EMBL/GenBank/DDBJ whole genome shotgun (WGS) entry which is preliminary data.</text>
</comment>
<reference evidence="3" key="1">
    <citation type="journal article" date="2020" name="New Phytol.">
        <title>Comparative genomics reveals dynamic genome evolution in host specialist ectomycorrhizal fungi.</title>
        <authorList>
            <person name="Lofgren L.A."/>
            <person name="Nguyen N.H."/>
            <person name="Vilgalys R."/>
            <person name="Ruytinx J."/>
            <person name="Liao H.L."/>
            <person name="Branco S."/>
            <person name="Kuo A."/>
            <person name="LaButti K."/>
            <person name="Lipzen A."/>
            <person name="Andreopoulos W."/>
            <person name="Pangilinan J."/>
            <person name="Riley R."/>
            <person name="Hundley H."/>
            <person name="Na H."/>
            <person name="Barry K."/>
            <person name="Grigoriev I.V."/>
            <person name="Stajich J.E."/>
            <person name="Kennedy P.G."/>
        </authorList>
    </citation>
    <scope>NUCLEOTIDE SEQUENCE</scope>
    <source>
        <strain evidence="3">MN1</strain>
    </source>
</reference>
<keyword evidence="1" id="KW-0175">Coiled coil</keyword>
<feature type="region of interest" description="Disordered" evidence="2">
    <location>
        <begin position="125"/>
        <end position="148"/>
    </location>
</feature>
<dbReference type="GeneID" id="64634647"/>
<name>A0A9P7E632_9AGAM</name>
<evidence type="ECO:0000256" key="2">
    <source>
        <dbReference type="SAM" id="MobiDB-lite"/>
    </source>
</evidence>
<dbReference type="Gene3D" id="6.10.250.3110">
    <property type="match status" value="1"/>
</dbReference>
<feature type="compositionally biased region" description="Polar residues" evidence="2">
    <location>
        <begin position="126"/>
        <end position="135"/>
    </location>
</feature>
<feature type="coiled-coil region" evidence="1">
    <location>
        <begin position="9"/>
        <end position="85"/>
    </location>
</feature>
<keyword evidence="4" id="KW-1185">Reference proteome</keyword>